<name>A0ACB5UHB9_9FIRM</name>
<evidence type="ECO:0000313" key="2">
    <source>
        <dbReference type="Proteomes" id="UP001374599"/>
    </source>
</evidence>
<gene>
    <name evidence="1" type="ORF">AN2V17_13770</name>
</gene>
<reference evidence="1" key="1">
    <citation type="submission" date="2023-09" db="EMBL/GenBank/DDBJ databases">
        <title>Vallitalea sediminicola and Vallitalea maricola sp. nov., anaerobic bacteria isolated from marine sediment.</title>
        <authorList>
            <person name="Hirano S."/>
            <person name="Maeda A."/>
            <person name="Terahara T."/>
            <person name="Mori K."/>
            <person name="Hamada M."/>
            <person name="Matsumoto R."/>
            <person name="Kobayashi T."/>
        </authorList>
    </citation>
    <scope>NUCLEOTIDE SEQUENCE</scope>
    <source>
        <strain evidence="1">AN17-2</strain>
    </source>
</reference>
<evidence type="ECO:0000313" key="1">
    <source>
        <dbReference type="EMBL" id="GMQ62146.1"/>
    </source>
</evidence>
<comment type="caution">
    <text evidence="1">The sequence shown here is derived from an EMBL/GenBank/DDBJ whole genome shotgun (WGS) entry which is preliminary data.</text>
</comment>
<dbReference type="Proteomes" id="UP001374599">
    <property type="component" value="Unassembled WGS sequence"/>
</dbReference>
<protein>
    <submittedName>
        <fullName evidence="1">Uncharacterized protein</fullName>
    </submittedName>
</protein>
<dbReference type="EMBL" id="BTPU01000020">
    <property type="protein sequence ID" value="GMQ62146.1"/>
    <property type="molecule type" value="Genomic_DNA"/>
</dbReference>
<organism evidence="1 2">
    <name type="scientific">Vallitalea maricola</name>
    <dbReference type="NCBI Taxonomy" id="3074433"/>
    <lineage>
        <taxon>Bacteria</taxon>
        <taxon>Bacillati</taxon>
        <taxon>Bacillota</taxon>
        <taxon>Clostridia</taxon>
        <taxon>Lachnospirales</taxon>
        <taxon>Vallitaleaceae</taxon>
        <taxon>Vallitalea</taxon>
    </lineage>
</organism>
<sequence length="349" mass="40567">MKVLIVDDEILVRKGIAMGIEWEALGFNEVYEASNGVEALEIVHQVHPNLIFTDIKMPKMDGLVLIDEIKKVYPDIVILVLSCINDSDYVRKALKFNRAIDYIPKLSMGTDELKEIVIKAKSYIKINNEPTSKYIPIFSGDRIHSLREAIKHRNGEEVKKILKNCFYEAKSYYNVVETFIEWHDIFSVFSTVMKEAGGNVHNIKIADVEAYEYLRRANNLDELEERFNKFALTYLESLIELEGAGLSKEIKNAITYIRNRYALNLRLQDVAMEIGLNDTYLSRIFKKQLGMNFSDYLNKVRLENAKELLNTKKLPIYEIAEKVGYNSESYFSRIFKQYYGITPKQYQMK</sequence>
<keyword evidence="2" id="KW-1185">Reference proteome</keyword>
<proteinExistence type="predicted"/>
<accession>A0ACB5UHB9</accession>